<keyword evidence="4 7" id="KW-0812">Transmembrane</keyword>
<proteinExistence type="predicted"/>
<feature type="transmembrane region" description="Helical" evidence="7">
    <location>
        <begin position="214"/>
        <end position="235"/>
    </location>
</feature>
<feature type="transmembrane region" description="Helical" evidence="7">
    <location>
        <begin position="150"/>
        <end position="169"/>
    </location>
</feature>
<dbReference type="STRING" id="227084.SAMN05421855_1011002"/>
<feature type="transmembrane region" description="Helical" evidence="7">
    <location>
        <begin position="241"/>
        <end position="262"/>
    </location>
</feature>
<evidence type="ECO:0000256" key="4">
    <source>
        <dbReference type="ARBA" id="ARBA00022692"/>
    </source>
</evidence>
<evidence type="ECO:0000256" key="2">
    <source>
        <dbReference type="ARBA" id="ARBA00022448"/>
    </source>
</evidence>
<reference evidence="8 9" key="1">
    <citation type="submission" date="2016-10" db="EMBL/GenBank/DDBJ databases">
        <authorList>
            <person name="de Groot N.N."/>
        </authorList>
    </citation>
    <scope>NUCLEOTIDE SEQUENCE [LARGE SCALE GENOMIC DNA]</scope>
    <source>
        <strain evidence="8 9">DSM 16195</strain>
    </source>
</reference>
<evidence type="ECO:0000256" key="3">
    <source>
        <dbReference type="ARBA" id="ARBA00022475"/>
    </source>
</evidence>
<gene>
    <name evidence="8" type="ORF">SAMN05421855_1011002</name>
</gene>
<feature type="transmembrane region" description="Helical" evidence="7">
    <location>
        <begin position="274"/>
        <end position="292"/>
    </location>
</feature>
<dbReference type="InterPro" id="IPR004776">
    <property type="entry name" value="Mem_transp_PIN-like"/>
</dbReference>
<sequence>MQLLLLIGLIFLSVLLTKKKLITSNTIRWATRWVLSVALPAVALMAIPSLEINKQLVTPILAPLLVFFVSAAVFFIGFKAIFSSEERLVLALLGGLGNTSFLGFPFISFFYGMEHLSYAVVYDQIGFLLLVTVAQVFIAKQKDELDVKGILKRILLFPPFIALCIALFIPSDFFSEAITSILKMLSASLSPVAMVIVGYQIAMHVDFVFTKSMFYGIGYKLLVAPMLIFVLFYFFNVETQVFKVTIIEAAMAPMVTPAIILTNYKIAPKLTAQIMCWGIIFSFVTVPLWYWFLEIV</sequence>
<dbReference type="AlphaFoldDB" id="A0A1G7DJT5"/>
<organism evidence="8 9">
    <name type="scientific">Ulvibacter litoralis</name>
    <dbReference type="NCBI Taxonomy" id="227084"/>
    <lineage>
        <taxon>Bacteria</taxon>
        <taxon>Pseudomonadati</taxon>
        <taxon>Bacteroidota</taxon>
        <taxon>Flavobacteriia</taxon>
        <taxon>Flavobacteriales</taxon>
        <taxon>Flavobacteriaceae</taxon>
        <taxon>Ulvibacter</taxon>
    </lineage>
</organism>
<comment type="subcellular location">
    <subcellularLocation>
        <location evidence="1">Membrane</location>
        <topology evidence="1">Multi-pass membrane protein</topology>
    </subcellularLocation>
</comment>
<evidence type="ECO:0000256" key="5">
    <source>
        <dbReference type="ARBA" id="ARBA00022989"/>
    </source>
</evidence>
<dbReference type="Pfam" id="PF03547">
    <property type="entry name" value="Mem_trans"/>
    <property type="match status" value="1"/>
</dbReference>
<evidence type="ECO:0000256" key="1">
    <source>
        <dbReference type="ARBA" id="ARBA00004141"/>
    </source>
</evidence>
<evidence type="ECO:0000256" key="7">
    <source>
        <dbReference type="SAM" id="Phobius"/>
    </source>
</evidence>
<evidence type="ECO:0000313" key="9">
    <source>
        <dbReference type="Proteomes" id="UP000199321"/>
    </source>
</evidence>
<feature type="transmembrane region" description="Helical" evidence="7">
    <location>
        <begin position="89"/>
        <end position="113"/>
    </location>
</feature>
<keyword evidence="6 7" id="KW-0472">Membrane</keyword>
<protein>
    <submittedName>
        <fullName evidence="8">Uncharacterized protein</fullName>
    </submittedName>
</protein>
<evidence type="ECO:0000256" key="6">
    <source>
        <dbReference type="ARBA" id="ARBA00023136"/>
    </source>
</evidence>
<dbReference type="GO" id="GO:0055085">
    <property type="term" value="P:transmembrane transport"/>
    <property type="evidence" value="ECO:0007669"/>
    <property type="project" value="InterPro"/>
</dbReference>
<feature type="transmembrane region" description="Helical" evidence="7">
    <location>
        <begin position="181"/>
        <end position="202"/>
    </location>
</feature>
<dbReference type="OrthoDB" id="9786183at2"/>
<name>A0A1G7DJT5_9FLAO</name>
<feature type="transmembrane region" description="Helical" evidence="7">
    <location>
        <begin position="60"/>
        <end position="82"/>
    </location>
</feature>
<accession>A0A1G7DJT5</accession>
<keyword evidence="5 7" id="KW-1133">Transmembrane helix</keyword>
<dbReference type="RefSeq" id="WP_093141292.1">
    <property type="nucleotide sequence ID" value="NZ_BMWO01000001.1"/>
</dbReference>
<dbReference type="Proteomes" id="UP000199321">
    <property type="component" value="Unassembled WGS sequence"/>
</dbReference>
<evidence type="ECO:0000313" key="8">
    <source>
        <dbReference type="EMBL" id="SDE51320.1"/>
    </source>
</evidence>
<keyword evidence="9" id="KW-1185">Reference proteome</keyword>
<dbReference type="EMBL" id="FNBA01000001">
    <property type="protein sequence ID" value="SDE51320.1"/>
    <property type="molecule type" value="Genomic_DNA"/>
</dbReference>
<dbReference type="PANTHER" id="PTHR36838">
    <property type="entry name" value="AUXIN EFFLUX CARRIER FAMILY PROTEIN"/>
    <property type="match status" value="1"/>
</dbReference>
<keyword evidence="2" id="KW-0813">Transport</keyword>
<feature type="transmembrane region" description="Helical" evidence="7">
    <location>
        <begin position="119"/>
        <end position="138"/>
    </location>
</feature>
<dbReference type="PANTHER" id="PTHR36838:SF1">
    <property type="entry name" value="SLR1864 PROTEIN"/>
    <property type="match status" value="1"/>
</dbReference>
<keyword evidence="3" id="KW-1003">Cell membrane</keyword>
<dbReference type="GO" id="GO:0016020">
    <property type="term" value="C:membrane"/>
    <property type="evidence" value="ECO:0007669"/>
    <property type="project" value="UniProtKB-SubCell"/>
</dbReference>